<reference evidence="3" key="1">
    <citation type="submission" date="2018-04" db="EMBL/GenBank/DDBJ databases">
        <title>Whole genome sequencing of Hypsizygus marmoreus.</title>
        <authorList>
            <person name="Choi I.-G."/>
            <person name="Min B."/>
            <person name="Kim J.-G."/>
            <person name="Kim S."/>
            <person name="Oh Y.-L."/>
            <person name="Kong W.-S."/>
            <person name="Park H."/>
            <person name="Jeong J."/>
            <person name="Song E.-S."/>
        </authorList>
    </citation>
    <scope>NUCLEOTIDE SEQUENCE [LARGE SCALE GENOMIC DNA]</scope>
    <source>
        <strain evidence="3">51987-8</strain>
    </source>
</reference>
<dbReference type="InParanoid" id="A0A369JEI4"/>
<proteinExistence type="predicted"/>
<evidence type="ECO:0000256" key="2">
    <source>
        <dbReference type="SAM" id="Phobius"/>
    </source>
</evidence>
<evidence type="ECO:0000313" key="3">
    <source>
        <dbReference type="EMBL" id="RDB18113.1"/>
    </source>
</evidence>
<keyword evidence="4" id="KW-1185">Reference proteome</keyword>
<dbReference type="EMBL" id="LUEZ02000106">
    <property type="protein sequence ID" value="RDB18113.1"/>
    <property type="molecule type" value="Genomic_DNA"/>
</dbReference>
<accession>A0A369JEI4</accession>
<sequence>MLPAVLLAYGFGLATVGVLFSSSLHYGRLTTTTPMIGGGAALVALAIWHHYDMTHARPVVAIAVPHPRKQPRSMSKNTYEAWANATQPFPAPIFYSFDRLVLKPTPEVVSVTSVDLYSAPQAPALNYSPWWARQEERVPSAAAASILPHTSLADFFQLVRASGLAGVSATEIEYVESFSVPNSKPEVISVTSVDLYTAPQTPALNYSPSWGRQEERVPSAIVASILPHSSPADAFRHVRASGLAGLSAAGIEYVETFSALLPTSPLIGRAVPSKCPAAANETLEVSAPVPAPLDPFDWFLVARPVILAFPPVPAFHTMPAFPSLALDRPIPAAFAPVTNGNATVKVLVPFFGPIGPRHTPQPVSPAKTQHLFTRFREEYWPIIPPFPAFSAISPFSAFPMFGSHPTPLAFAPATKCNVTVETAIPFIGPLNIQPIPKRVPLAKSEDPFAPYGERRFLLRIRCILLVPIVFSFWEEPKPRNITVPLAVPVPEVGALVPEEVRVEADKEVLLVPQPLPFPRVFPPSMGHTTIIGGRRSNLPRTPPRTPPPSARRLAELQVGPLTI</sequence>
<keyword evidence="2" id="KW-1133">Transmembrane helix</keyword>
<organism evidence="3 4">
    <name type="scientific">Hypsizygus marmoreus</name>
    <name type="common">White beech mushroom</name>
    <name type="synonym">Agaricus marmoreus</name>
    <dbReference type="NCBI Taxonomy" id="39966"/>
    <lineage>
        <taxon>Eukaryota</taxon>
        <taxon>Fungi</taxon>
        <taxon>Dikarya</taxon>
        <taxon>Basidiomycota</taxon>
        <taxon>Agaricomycotina</taxon>
        <taxon>Agaricomycetes</taxon>
        <taxon>Agaricomycetidae</taxon>
        <taxon>Agaricales</taxon>
        <taxon>Tricholomatineae</taxon>
        <taxon>Lyophyllaceae</taxon>
        <taxon>Hypsizygus</taxon>
    </lineage>
</organism>
<keyword evidence="2" id="KW-0812">Transmembrane</keyword>
<dbReference type="Proteomes" id="UP000076154">
    <property type="component" value="Unassembled WGS sequence"/>
</dbReference>
<comment type="caution">
    <text evidence="3">The sequence shown here is derived from an EMBL/GenBank/DDBJ whole genome shotgun (WGS) entry which is preliminary data.</text>
</comment>
<feature type="transmembrane region" description="Helical" evidence="2">
    <location>
        <begin position="31"/>
        <end position="48"/>
    </location>
</feature>
<name>A0A369JEI4_HYPMA</name>
<feature type="region of interest" description="Disordered" evidence="1">
    <location>
        <begin position="532"/>
        <end position="551"/>
    </location>
</feature>
<protein>
    <submittedName>
        <fullName evidence="3">Uncharacterized protein</fullName>
    </submittedName>
</protein>
<dbReference type="AlphaFoldDB" id="A0A369JEI4"/>
<evidence type="ECO:0000313" key="4">
    <source>
        <dbReference type="Proteomes" id="UP000076154"/>
    </source>
</evidence>
<feature type="compositionally biased region" description="Pro residues" evidence="1">
    <location>
        <begin position="540"/>
        <end position="549"/>
    </location>
</feature>
<keyword evidence="2" id="KW-0472">Membrane</keyword>
<gene>
    <name evidence="3" type="ORF">Hypma_000631</name>
</gene>
<evidence type="ECO:0000256" key="1">
    <source>
        <dbReference type="SAM" id="MobiDB-lite"/>
    </source>
</evidence>